<comment type="similarity">
    <text evidence="1">Belongs to the SufE family.</text>
</comment>
<dbReference type="Gene3D" id="3.90.1010.10">
    <property type="match status" value="1"/>
</dbReference>
<organism evidence="3">
    <name type="scientific">Leptolyngbya boryana CZ1</name>
    <dbReference type="NCBI Taxonomy" id="3060204"/>
    <lineage>
        <taxon>Bacteria</taxon>
        <taxon>Bacillati</taxon>
        <taxon>Cyanobacteriota</taxon>
        <taxon>Cyanophyceae</taxon>
        <taxon>Leptolyngbyales</taxon>
        <taxon>Leptolyngbyaceae</taxon>
        <taxon>Leptolyngbya group</taxon>
        <taxon>Leptolyngbya</taxon>
    </lineage>
</organism>
<dbReference type="InterPro" id="IPR003808">
    <property type="entry name" value="Fe-S_metab-assoc_dom"/>
</dbReference>
<dbReference type="PANTHER" id="PTHR43597:SF5">
    <property type="entry name" value="SUFE-LIKE PROTEIN 2, CHLOROPLASTIC"/>
    <property type="match status" value="1"/>
</dbReference>
<dbReference type="Pfam" id="PF02657">
    <property type="entry name" value="SufE"/>
    <property type="match status" value="1"/>
</dbReference>
<evidence type="ECO:0000259" key="2">
    <source>
        <dbReference type="Pfam" id="PF02657"/>
    </source>
</evidence>
<dbReference type="RefSeq" id="WP_287455618.1">
    <property type="nucleotide sequence ID" value="NZ_CP130144.1"/>
</dbReference>
<sequence>MSLSSAQLPPALDRIVQRLARSTDPKRKYELLITLAQRLKPFPEAEKTPENKVAGCASQVFVVANLEDDKIQFQGDSDSQLVKGLVALLVEGLSGLTPQEVVDLSPDFIKATGLDVSLTPSRANGFYNILAKMKQKSQALMN</sequence>
<protein>
    <submittedName>
        <fullName evidence="3">SufE family protein</fullName>
    </submittedName>
</protein>
<gene>
    <name evidence="3" type="ORF">Q2T42_16285</name>
</gene>
<reference evidence="3" key="1">
    <citation type="journal article" date="2023" name="Plants (Basel)">
        <title>Genomic Analysis of Leptolyngbya boryana CZ1 Reveals Efficient Carbon Fixation Modules.</title>
        <authorList>
            <person name="Bai X."/>
            <person name="Wang H."/>
            <person name="Cheng W."/>
            <person name="Wang J."/>
            <person name="Ma M."/>
            <person name="Hu H."/>
            <person name="Song Z."/>
            <person name="Ma H."/>
            <person name="Fan Y."/>
            <person name="Du C."/>
            <person name="Xu J."/>
        </authorList>
    </citation>
    <scope>NUCLEOTIDE SEQUENCE</scope>
    <source>
        <strain evidence="3">CZ1</strain>
    </source>
</reference>
<dbReference type="PANTHER" id="PTHR43597">
    <property type="entry name" value="SULFUR ACCEPTOR PROTEIN CSDE"/>
    <property type="match status" value="1"/>
</dbReference>
<proteinExistence type="inferred from homology"/>
<dbReference type="SUPFAM" id="SSF82649">
    <property type="entry name" value="SufE/NifU"/>
    <property type="match status" value="1"/>
</dbReference>
<reference evidence="3" key="2">
    <citation type="submission" date="2023-07" db="EMBL/GenBank/DDBJ databases">
        <authorList>
            <person name="Bai X.-H."/>
            <person name="Wang H.-H."/>
            <person name="Wang J."/>
            <person name="Ma M.-Y."/>
            <person name="Hu H.-H."/>
            <person name="Song Z.-L."/>
            <person name="Ma H.-G."/>
            <person name="Fan Y."/>
            <person name="Du C.-Y."/>
            <person name="Xu J.-C."/>
        </authorList>
    </citation>
    <scope>NUCLEOTIDE SEQUENCE</scope>
    <source>
        <strain evidence="3">CZ1</strain>
    </source>
</reference>
<dbReference type="EMBL" id="CP130144">
    <property type="protein sequence ID" value="WNZ43406.1"/>
    <property type="molecule type" value="Genomic_DNA"/>
</dbReference>
<accession>A0AA97ATN2</accession>
<dbReference type="AlphaFoldDB" id="A0AA97ATN2"/>
<name>A0AA97ATN2_LEPBY</name>
<evidence type="ECO:0000256" key="1">
    <source>
        <dbReference type="ARBA" id="ARBA00010282"/>
    </source>
</evidence>
<evidence type="ECO:0000313" key="3">
    <source>
        <dbReference type="EMBL" id="WNZ43406.1"/>
    </source>
</evidence>
<feature type="domain" description="Fe-S metabolism associated" evidence="2">
    <location>
        <begin position="17"/>
        <end position="135"/>
    </location>
</feature>